<dbReference type="PANTHER" id="PTHR35564:SF4">
    <property type="entry name" value="CYTOPLASMIC PROTEIN"/>
    <property type="match status" value="1"/>
</dbReference>
<protein>
    <recommendedName>
        <fullName evidence="3">Type VI secretion protein</fullName>
    </recommendedName>
</protein>
<dbReference type="PANTHER" id="PTHR35564">
    <property type="match status" value="1"/>
</dbReference>
<sequence length="351" mass="39611">MQTTQRRVDPGLIGHLLEAPWSFEFFQSVRLLEREFGSGLRRESVLPPVLRFSNSLALGFAPSQLEAVKPVRDDAQDSEMPMAVRAVELTPSFIGFLGIHGSLPAHYTEQVIESLRMAGDRGAHAFFDLFSNRVVAQFYLAWRKYKLALMYEHDRRKHFLPQVLAFCGLGQDGLRDRLNQAPGAIDDESLAHFAALIRQRPVSGTALQRVLSSYFRVAVRLEQFVGRWYRLEAPQCARLGQANAMLGHDVLLGERVWQCDLRVRIFLGPLPLSTYRAFLPGSERAAAMKKLLQLLTGLRLEYEVRPVLKAEDVKPCRLSGRPVYRLGFDSFVCSRPAASDRSDAAFDLHPS</sequence>
<gene>
    <name evidence="1" type="ORF">CEW83_04930</name>
</gene>
<dbReference type="Proteomes" id="UP000244930">
    <property type="component" value="Chromosome"/>
</dbReference>
<keyword evidence="2" id="KW-1185">Reference proteome</keyword>
<dbReference type="AlphaFoldDB" id="A0A2U8GLX7"/>
<evidence type="ECO:0000313" key="2">
    <source>
        <dbReference type="Proteomes" id="UP000244930"/>
    </source>
</evidence>
<organism evidence="1 2">
    <name type="scientific">Parazoarcus communis</name>
    <dbReference type="NCBI Taxonomy" id="41977"/>
    <lineage>
        <taxon>Bacteria</taxon>
        <taxon>Pseudomonadati</taxon>
        <taxon>Pseudomonadota</taxon>
        <taxon>Betaproteobacteria</taxon>
        <taxon>Rhodocyclales</taxon>
        <taxon>Zoogloeaceae</taxon>
        <taxon>Parazoarcus</taxon>
    </lineage>
</organism>
<reference evidence="1 2" key="1">
    <citation type="submission" date="2017-06" db="EMBL/GenBank/DDBJ databases">
        <title>Azoarcus.</title>
        <authorList>
            <person name="Woo J.-H."/>
            <person name="Kim H.-S."/>
        </authorList>
    </citation>
    <scope>NUCLEOTIDE SEQUENCE [LARGE SCALE GENOMIC DNA]</scope>
    <source>
        <strain evidence="1 2">TSPY31</strain>
    </source>
</reference>
<name>A0A2U8GLX7_9RHOO</name>
<evidence type="ECO:0008006" key="3">
    <source>
        <dbReference type="Google" id="ProtNLM"/>
    </source>
</evidence>
<dbReference type="Pfam" id="PF06996">
    <property type="entry name" value="T6SS_TssG"/>
    <property type="match status" value="1"/>
</dbReference>
<proteinExistence type="predicted"/>
<dbReference type="NCBIfam" id="TIGR03347">
    <property type="entry name" value="VI_chp_1"/>
    <property type="match status" value="1"/>
</dbReference>
<dbReference type="InterPro" id="IPR010732">
    <property type="entry name" value="T6SS_TssG-like"/>
</dbReference>
<dbReference type="RefSeq" id="WP_108948343.1">
    <property type="nucleotide sequence ID" value="NZ_CP022187.1"/>
</dbReference>
<dbReference type="KEGG" id="acom:CEW83_04930"/>
<accession>A0A2U8GLX7</accession>
<dbReference type="EMBL" id="CP022187">
    <property type="protein sequence ID" value="AWI74637.1"/>
    <property type="molecule type" value="Genomic_DNA"/>
</dbReference>
<evidence type="ECO:0000313" key="1">
    <source>
        <dbReference type="EMBL" id="AWI74637.1"/>
    </source>
</evidence>